<dbReference type="EMBL" id="BAABHK010000021">
    <property type="protein sequence ID" value="GAA4638203.1"/>
    <property type="molecule type" value="Genomic_DNA"/>
</dbReference>
<evidence type="ECO:0000313" key="3">
    <source>
        <dbReference type="Proteomes" id="UP001501442"/>
    </source>
</evidence>
<evidence type="ECO:0000256" key="1">
    <source>
        <dbReference type="SAM" id="MobiDB-lite"/>
    </source>
</evidence>
<keyword evidence="3" id="KW-1185">Reference proteome</keyword>
<accession>A0ABP8USA3</accession>
<feature type="region of interest" description="Disordered" evidence="1">
    <location>
        <begin position="1"/>
        <end position="49"/>
    </location>
</feature>
<organism evidence="2 3">
    <name type="scientific">Actinoallomurus vinaceus</name>
    <dbReference type="NCBI Taxonomy" id="1080074"/>
    <lineage>
        <taxon>Bacteria</taxon>
        <taxon>Bacillati</taxon>
        <taxon>Actinomycetota</taxon>
        <taxon>Actinomycetes</taxon>
        <taxon>Streptosporangiales</taxon>
        <taxon>Thermomonosporaceae</taxon>
        <taxon>Actinoallomurus</taxon>
    </lineage>
</organism>
<protein>
    <submittedName>
        <fullName evidence="2">Uncharacterized protein</fullName>
    </submittedName>
</protein>
<reference evidence="3" key="1">
    <citation type="journal article" date="2019" name="Int. J. Syst. Evol. Microbiol.">
        <title>The Global Catalogue of Microorganisms (GCM) 10K type strain sequencing project: providing services to taxonomists for standard genome sequencing and annotation.</title>
        <authorList>
            <consortium name="The Broad Institute Genomics Platform"/>
            <consortium name="The Broad Institute Genome Sequencing Center for Infectious Disease"/>
            <person name="Wu L."/>
            <person name="Ma J."/>
        </authorList>
    </citation>
    <scope>NUCLEOTIDE SEQUENCE [LARGE SCALE GENOMIC DNA]</scope>
    <source>
        <strain evidence="3">JCM 17939</strain>
    </source>
</reference>
<name>A0ABP8USA3_9ACTN</name>
<comment type="caution">
    <text evidence="2">The sequence shown here is derived from an EMBL/GenBank/DDBJ whole genome shotgun (WGS) entry which is preliminary data.</text>
</comment>
<sequence>MPCPGNRRRRKALLPEDKPTRTAGPATARGPEAARQPIAPTPHRGQPPTAIVTALAGAPVPPYSG</sequence>
<proteinExistence type="predicted"/>
<gene>
    <name evidence="2" type="ORF">GCM10023196_095000</name>
</gene>
<dbReference type="Proteomes" id="UP001501442">
    <property type="component" value="Unassembled WGS sequence"/>
</dbReference>
<evidence type="ECO:0000313" key="2">
    <source>
        <dbReference type="EMBL" id="GAA4638203.1"/>
    </source>
</evidence>
<feature type="compositionally biased region" description="Basic residues" evidence="1">
    <location>
        <begin position="1"/>
        <end position="12"/>
    </location>
</feature>